<accession>A0A6J4LPQ5</accession>
<feature type="compositionally biased region" description="Basic residues" evidence="1">
    <location>
        <begin position="7"/>
        <end position="46"/>
    </location>
</feature>
<feature type="compositionally biased region" description="Basic residues" evidence="1">
    <location>
        <begin position="84"/>
        <end position="100"/>
    </location>
</feature>
<dbReference type="AlphaFoldDB" id="A0A6J4LPQ5"/>
<gene>
    <name evidence="2" type="ORF">AVDCRST_MAG48-3527</name>
</gene>
<feature type="non-terminal residue" evidence="2">
    <location>
        <position position="125"/>
    </location>
</feature>
<protein>
    <submittedName>
        <fullName evidence="2">Uncharacterized protein</fullName>
    </submittedName>
</protein>
<name>A0A6J4LPQ5_9ACTN</name>
<organism evidence="2">
    <name type="scientific">uncultured Friedmanniella sp</name>
    <dbReference type="NCBI Taxonomy" id="335381"/>
    <lineage>
        <taxon>Bacteria</taxon>
        <taxon>Bacillati</taxon>
        <taxon>Actinomycetota</taxon>
        <taxon>Actinomycetes</taxon>
        <taxon>Propionibacteriales</taxon>
        <taxon>Nocardioidaceae</taxon>
        <taxon>Friedmanniella</taxon>
        <taxon>environmental samples</taxon>
    </lineage>
</organism>
<evidence type="ECO:0000313" key="2">
    <source>
        <dbReference type="EMBL" id="CAA9338949.1"/>
    </source>
</evidence>
<reference evidence="2" key="1">
    <citation type="submission" date="2020-02" db="EMBL/GenBank/DDBJ databases">
        <authorList>
            <person name="Meier V. D."/>
        </authorList>
    </citation>
    <scope>NUCLEOTIDE SEQUENCE</scope>
    <source>
        <strain evidence="2">AVDCRST_MAG48</strain>
    </source>
</reference>
<evidence type="ECO:0000256" key="1">
    <source>
        <dbReference type="SAM" id="MobiDB-lite"/>
    </source>
</evidence>
<dbReference type="EMBL" id="CADCTS010000493">
    <property type="protein sequence ID" value="CAA9338949.1"/>
    <property type="molecule type" value="Genomic_DNA"/>
</dbReference>
<feature type="region of interest" description="Disordered" evidence="1">
    <location>
        <begin position="1"/>
        <end position="125"/>
    </location>
</feature>
<feature type="non-terminal residue" evidence="2">
    <location>
        <position position="1"/>
    </location>
</feature>
<sequence length="125" mass="14050">APDPAARGHRRRPVHRARRVLRLLVRRPGGHPAGGRRHGGVHRPRRPGGPPARGPAGRRHPGRPLPPRPREPRRGGRGRPPAPPRRHRGLPRRRLRRPGRPGRPAPVRAPARERRVRHPLPSGRV</sequence>
<proteinExistence type="predicted"/>